<dbReference type="PANTHER" id="PTHR34305:SF1">
    <property type="entry name" value="SWIM-TYPE DOMAIN-CONTAINING PROTEIN"/>
    <property type="match status" value="1"/>
</dbReference>
<feature type="region of interest" description="Disordered" evidence="1">
    <location>
        <begin position="1"/>
        <end position="119"/>
    </location>
</feature>
<dbReference type="EMBL" id="JANIEX010001063">
    <property type="protein sequence ID" value="KAJ3561055.1"/>
    <property type="molecule type" value="Genomic_DNA"/>
</dbReference>
<feature type="compositionally biased region" description="Polar residues" evidence="1">
    <location>
        <begin position="68"/>
        <end position="80"/>
    </location>
</feature>
<reference evidence="3" key="1">
    <citation type="submission" date="2022-07" db="EMBL/GenBank/DDBJ databases">
        <title>Genome Sequence of Leucocoprinus birnbaumii.</title>
        <authorList>
            <person name="Buettner E."/>
        </authorList>
    </citation>
    <scope>NUCLEOTIDE SEQUENCE</scope>
    <source>
        <strain evidence="3">VT141</strain>
    </source>
</reference>
<organism evidence="3 4">
    <name type="scientific">Leucocoprinus birnbaumii</name>
    <dbReference type="NCBI Taxonomy" id="56174"/>
    <lineage>
        <taxon>Eukaryota</taxon>
        <taxon>Fungi</taxon>
        <taxon>Dikarya</taxon>
        <taxon>Basidiomycota</taxon>
        <taxon>Agaricomycotina</taxon>
        <taxon>Agaricomycetes</taxon>
        <taxon>Agaricomycetidae</taxon>
        <taxon>Agaricales</taxon>
        <taxon>Agaricineae</taxon>
        <taxon>Agaricaceae</taxon>
        <taxon>Leucocoprinus</taxon>
    </lineage>
</organism>
<proteinExistence type="predicted"/>
<dbReference type="InterPro" id="IPR040648">
    <property type="entry name" value="HMGXB3_CxC4"/>
</dbReference>
<feature type="region of interest" description="Disordered" evidence="1">
    <location>
        <begin position="584"/>
        <end position="603"/>
    </location>
</feature>
<accession>A0AAD5VIH7</accession>
<gene>
    <name evidence="3" type="ORF">NP233_g10431</name>
</gene>
<name>A0AAD5VIH7_9AGAR</name>
<feature type="compositionally biased region" description="Polar residues" evidence="1">
    <location>
        <begin position="87"/>
        <end position="102"/>
    </location>
</feature>
<dbReference type="PANTHER" id="PTHR34305">
    <property type="entry name" value="EXPRESSED PROTEIN"/>
    <property type="match status" value="1"/>
</dbReference>
<dbReference type="AlphaFoldDB" id="A0AAD5VIH7"/>
<evidence type="ECO:0000313" key="4">
    <source>
        <dbReference type="Proteomes" id="UP001213000"/>
    </source>
</evidence>
<feature type="compositionally biased region" description="Low complexity" evidence="1">
    <location>
        <begin position="584"/>
        <end position="601"/>
    </location>
</feature>
<evidence type="ECO:0000313" key="3">
    <source>
        <dbReference type="EMBL" id="KAJ3561055.1"/>
    </source>
</evidence>
<dbReference type="Pfam" id="PF18717">
    <property type="entry name" value="CxC4"/>
    <property type="match status" value="1"/>
</dbReference>
<dbReference type="Proteomes" id="UP001213000">
    <property type="component" value="Unassembled WGS sequence"/>
</dbReference>
<evidence type="ECO:0000256" key="1">
    <source>
        <dbReference type="SAM" id="MobiDB-lite"/>
    </source>
</evidence>
<evidence type="ECO:0000259" key="2">
    <source>
        <dbReference type="Pfam" id="PF18717"/>
    </source>
</evidence>
<keyword evidence="4" id="KW-1185">Reference proteome</keyword>
<protein>
    <recommendedName>
        <fullName evidence="2">HMG domain-containing protein</fullName>
    </recommendedName>
</protein>
<feature type="domain" description="HMG" evidence="2">
    <location>
        <begin position="368"/>
        <end position="495"/>
    </location>
</feature>
<sequence>MNRPKPRFLKTLAGADEPLQTYPGLLPPPVQEAHVSIFSKKVDLPEIASPTKRTRAGDLKPRAKRSRTAQGSTTTAQKSQGPRKETNTQVPENTSETPTNSDAYAFEFTGPAEPPVFDHHQSLDDADLHDSEFAEFVDAVRGGCAGFEQFAKNLCVVQGWDARRSQATSHWYHLQFVDAGNDLRVACQCPINHCFHKRFIRESHHEGFFDNSESLAQMPYASEVPVYMFSRERIVDDIHKNIFSVTTNSATTPMNRAIVVYEGLDTGPGRWTCTKDSREQILRGGFCAHIKRSRKEMAQRLNIDLDDLEDVPLPLGQRTREPVVRKIKEKPAISYLPVLCPRWAEIPTDRPLYPRPRPIWEPSADHLFTVSSTSSCICSGGERTYYDESKPTIVGDATLYTLVGSFPCRIELQACPKCPPFLRNYIGPDLREAGVFNYNNTTLLTHDFLDDYTSFYTSSETPFDAWCEVVIQRYTYTRNAKFMHKDLFRSCWFAYASLQRFDNDFQCPKCGPLPDNIIWDGVSLAFSRAQLSGSLEPPTSTSSSSPVCPSTRYLPKQQAIPNPSLWKRIREVIAMETLEEIADKATSSKANSRRSSTSQSQQAVNAVSGHIDNVALVVEQLGQYNADLANLFNRWFGVAAYHNGLKPPTAVKHFFRQVAAEESVVQMVNQDGLLALDAFLKSPTPTTVRKLINIPHLYFLLRFDYDEGQPGYSSSVLSITMWINDRACGVFQSLFANAGPGVNRDWGEVTDTDWRTTGCFYSLPKIRERPVYPLLSNEQQDQGNRKSAAEEEDTSSALCGKFFSSYSQRRLTGGIMAAWCPHSICYGFHFMPGYEGRNDPFSAMITRWPKAPKRVIYDFSCALGPYCLLREPQFFGETLFIIDNFHSRDHTKCAPACFASTYAQLDPEVSEINTSAAESGNSLILRIRKAEKISAVSETFPFALTASNMLSVTDSRNSPSSLLNARWKDDVYWKPYLEGWLELDRIGIPEWGLANYEFQVVAEFDSFNPTACCYDGKELRLSPYPSLGHLLLQRPQRSTRLGSTWMDVVDNVRNIESREPIANAKCAFSLLVDDISGGSPQLGLVVKGANRHVA</sequence>
<comment type="caution">
    <text evidence="3">The sequence shown here is derived from an EMBL/GenBank/DDBJ whole genome shotgun (WGS) entry which is preliminary data.</text>
</comment>